<protein>
    <recommendedName>
        <fullName evidence="4">SGNH/GDSL hydrolase family protein</fullName>
    </recommendedName>
</protein>
<dbReference type="RefSeq" id="WP_395416713.1">
    <property type="nucleotide sequence ID" value="NZ_JBIPKE010000014.1"/>
</dbReference>
<organism evidence="2 3">
    <name type="scientific">Marinoscillum luteum</name>
    <dbReference type="NCBI Taxonomy" id="861051"/>
    <lineage>
        <taxon>Bacteria</taxon>
        <taxon>Pseudomonadati</taxon>
        <taxon>Bacteroidota</taxon>
        <taxon>Cytophagia</taxon>
        <taxon>Cytophagales</taxon>
        <taxon>Reichenbachiellaceae</taxon>
        <taxon>Marinoscillum</taxon>
    </lineage>
</organism>
<evidence type="ECO:0008006" key="4">
    <source>
        <dbReference type="Google" id="ProtNLM"/>
    </source>
</evidence>
<name>A0ABW7N6T6_9BACT</name>
<dbReference type="SUPFAM" id="SSF52266">
    <property type="entry name" value="SGNH hydrolase"/>
    <property type="match status" value="1"/>
</dbReference>
<dbReference type="Gene3D" id="3.40.50.1110">
    <property type="entry name" value="SGNH hydrolase"/>
    <property type="match status" value="1"/>
</dbReference>
<evidence type="ECO:0000313" key="3">
    <source>
        <dbReference type="Proteomes" id="UP001610063"/>
    </source>
</evidence>
<comment type="caution">
    <text evidence="2">The sequence shown here is derived from an EMBL/GenBank/DDBJ whole genome shotgun (WGS) entry which is preliminary data.</text>
</comment>
<dbReference type="InterPro" id="IPR036514">
    <property type="entry name" value="SGNH_hydro_sf"/>
</dbReference>
<dbReference type="EMBL" id="JBIPKE010000014">
    <property type="protein sequence ID" value="MFH6983145.1"/>
    <property type="molecule type" value="Genomic_DNA"/>
</dbReference>
<evidence type="ECO:0000313" key="2">
    <source>
        <dbReference type="EMBL" id="MFH6983145.1"/>
    </source>
</evidence>
<reference evidence="2 3" key="1">
    <citation type="journal article" date="2013" name="Int. J. Syst. Evol. Microbiol.">
        <title>Marinoscillum luteum sp. nov., isolated from marine sediment.</title>
        <authorList>
            <person name="Cha I.T."/>
            <person name="Park S.J."/>
            <person name="Kim S.J."/>
            <person name="Kim J.G."/>
            <person name="Jung M.Y."/>
            <person name="Shin K.S."/>
            <person name="Kwon K.K."/>
            <person name="Yang S.H."/>
            <person name="Seo Y.S."/>
            <person name="Rhee S.K."/>
        </authorList>
    </citation>
    <scope>NUCLEOTIDE SEQUENCE [LARGE SCALE GENOMIC DNA]</scope>
    <source>
        <strain evidence="2 3">KCTC 23939</strain>
    </source>
</reference>
<keyword evidence="3" id="KW-1185">Reference proteome</keyword>
<accession>A0ABW7N6T6</accession>
<keyword evidence="1" id="KW-0732">Signal</keyword>
<feature type="chain" id="PRO_5045734363" description="SGNH/GDSL hydrolase family protein" evidence="1">
    <location>
        <begin position="28"/>
        <end position="260"/>
    </location>
</feature>
<proteinExistence type="predicted"/>
<sequence>MMQFRYRQNLSVLLVFFFCLVASRLDAQPKDTLRVLFVGNSYTYFWNLPQMVAAMGASRDFPMMARKSTAGGASLRQHWDGEKGLKTRQLITQSQWDVVVIQNHSLSSIDTPEEFLSYGQKFIDLIRESGARPMLYETWARAYNPLMQEKISAGYSDLGKVSTTEVAPVGQVWAQVRSLRPDLELFHEDGSHPSTAGTYLTACVFYAMLTGESPIGLADRIKITDKNGEELYLAMMSQENAEFLQAVVEAHILNPEHIKK</sequence>
<feature type="signal peptide" evidence="1">
    <location>
        <begin position="1"/>
        <end position="27"/>
    </location>
</feature>
<evidence type="ECO:0000256" key="1">
    <source>
        <dbReference type="SAM" id="SignalP"/>
    </source>
</evidence>
<dbReference type="Proteomes" id="UP001610063">
    <property type="component" value="Unassembled WGS sequence"/>
</dbReference>
<gene>
    <name evidence="2" type="ORF">ACHKAR_06825</name>
</gene>